<evidence type="ECO:0000256" key="12">
    <source>
        <dbReference type="ARBA" id="ARBA00023002"/>
    </source>
</evidence>
<dbReference type="Proteomes" id="UP000034293">
    <property type="component" value="Unassembled WGS sequence"/>
</dbReference>
<evidence type="ECO:0000256" key="7">
    <source>
        <dbReference type="ARBA" id="ARBA00022630"/>
    </source>
</evidence>
<evidence type="ECO:0000256" key="3">
    <source>
        <dbReference type="ARBA" id="ARBA00004496"/>
    </source>
</evidence>
<comment type="cofactor">
    <cofactor evidence="1 16">
        <name>FAD</name>
        <dbReference type="ChEBI" id="CHEBI:57692"/>
    </cofactor>
</comment>
<evidence type="ECO:0000313" key="18">
    <source>
        <dbReference type="EMBL" id="KKR64622.1"/>
    </source>
</evidence>
<comment type="catalytic activity">
    <reaction evidence="15 16">
        <text>UDP-N-acetyl-alpha-D-muramate + NADP(+) = UDP-N-acetyl-3-O-(1-carboxyvinyl)-alpha-D-glucosamine + NADPH + H(+)</text>
        <dbReference type="Rhea" id="RHEA:12248"/>
        <dbReference type="ChEBI" id="CHEBI:15378"/>
        <dbReference type="ChEBI" id="CHEBI:57783"/>
        <dbReference type="ChEBI" id="CHEBI:58349"/>
        <dbReference type="ChEBI" id="CHEBI:68483"/>
        <dbReference type="ChEBI" id="CHEBI:70757"/>
        <dbReference type="EC" id="1.3.1.98"/>
    </reaction>
</comment>
<evidence type="ECO:0000256" key="10">
    <source>
        <dbReference type="ARBA" id="ARBA00022960"/>
    </source>
</evidence>
<dbReference type="UniPathway" id="UPA00219"/>
<evidence type="ECO:0000256" key="1">
    <source>
        <dbReference type="ARBA" id="ARBA00001974"/>
    </source>
</evidence>
<evidence type="ECO:0000256" key="15">
    <source>
        <dbReference type="ARBA" id="ARBA00048914"/>
    </source>
</evidence>
<evidence type="ECO:0000256" key="16">
    <source>
        <dbReference type="HAMAP-Rule" id="MF_00037"/>
    </source>
</evidence>
<dbReference type="InterPro" id="IPR036635">
    <property type="entry name" value="MurB_C_sf"/>
</dbReference>
<reference evidence="18 19" key="1">
    <citation type="journal article" date="2015" name="Nature">
        <title>rRNA introns, odd ribosomes, and small enigmatic genomes across a large radiation of phyla.</title>
        <authorList>
            <person name="Brown C.T."/>
            <person name="Hug L.A."/>
            <person name="Thomas B.C."/>
            <person name="Sharon I."/>
            <person name="Castelle C.J."/>
            <person name="Singh A."/>
            <person name="Wilkins M.J."/>
            <person name="Williams K.H."/>
            <person name="Banfield J.F."/>
        </authorList>
    </citation>
    <scope>NUCLEOTIDE SEQUENCE [LARGE SCALE GENOMIC DNA]</scope>
</reference>
<sequence length="350" mass="39461">MGQGDCRVDIISSMKIIEDKKFKDLTTFRIGGKIKYYVEVKSEGEIREMIRFAKTNNLPIFIVGDGSDFLASDRKYEGLVIKYTGDGLKFEVQDSEVFVTAGAGLNWDKLVEETVKRNLQGLECLSGVPGTAGAAPIQNMGAYGQEVADTFYKLEAYDIQNEEHKTFTKEDCKFGYRESVFKDKENWQKYLIISVTFKLSKDGKPNTSYESLKNSVGEGATLQEVRKAVLKTRKEKLEDPKEVGNAGSFFKNPVIDVDEKVRIEKEFADAKIFPFKNMYKVSAAWMIERAGWKGKSEDGVAVSPKHALILINKSGYASAEDVYKLSEMIIKDVSEKFGVKLEREVQLINF</sequence>
<keyword evidence="6 16" id="KW-0132">Cell division</keyword>
<dbReference type="GO" id="GO:0051301">
    <property type="term" value="P:cell division"/>
    <property type="evidence" value="ECO:0007669"/>
    <property type="project" value="UniProtKB-KW"/>
</dbReference>
<dbReference type="InterPro" id="IPR016169">
    <property type="entry name" value="FAD-bd_PCMH_sub2"/>
</dbReference>
<dbReference type="AlphaFoldDB" id="A0A0G0VPF5"/>
<keyword evidence="9 16" id="KW-0521">NADP</keyword>
<proteinExistence type="inferred from homology"/>
<keyword evidence="12 16" id="KW-0560">Oxidoreductase</keyword>
<dbReference type="Gene3D" id="3.30.43.10">
    <property type="entry name" value="Uridine Diphospho-n-acetylenolpyruvylglucosamine Reductase, domain 2"/>
    <property type="match status" value="1"/>
</dbReference>
<dbReference type="Pfam" id="PF01565">
    <property type="entry name" value="FAD_binding_4"/>
    <property type="match status" value="1"/>
</dbReference>
<evidence type="ECO:0000256" key="5">
    <source>
        <dbReference type="ARBA" id="ARBA00022490"/>
    </source>
</evidence>
<comment type="subcellular location">
    <subcellularLocation>
        <location evidence="3 16">Cytoplasm</location>
    </subcellularLocation>
</comment>
<comment type="function">
    <text evidence="2 16">Cell wall formation.</text>
</comment>
<gene>
    <name evidence="16" type="primary">murB</name>
    <name evidence="18" type="ORF">UU02_C0005G0011</name>
</gene>
<keyword evidence="7 16" id="KW-0285">Flavoprotein</keyword>
<comment type="pathway">
    <text evidence="4 16">Cell wall biogenesis; peptidoglycan biosynthesis.</text>
</comment>
<evidence type="ECO:0000256" key="13">
    <source>
        <dbReference type="ARBA" id="ARBA00023306"/>
    </source>
</evidence>
<evidence type="ECO:0000256" key="6">
    <source>
        <dbReference type="ARBA" id="ARBA00022618"/>
    </source>
</evidence>
<dbReference type="PANTHER" id="PTHR21071">
    <property type="entry name" value="UDP-N-ACETYLENOLPYRUVOYLGLUCOSAMINE REDUCTASE"/>
    <property type="match status" value="1"/>
</dbReference>
<dbReference type="Gene3D" id="3.90.78.10">
    <property type="entry name" value="UDP-N-acetylenolpyruvoylglucosamine reductase, C-terminal domain"/>
    <property type="match status" value="1"/>
</dbReference>
<dbReference type="PANTHER" id="PTHR21071:SF4">
    <property type="entry name" value="UDP-N-ACETYLENOLPYRUVOYLGLUCOSAMINE REDUCTASE"/>
    <property type="match status" value="1"/>
</dbReference>
<name>A0A0G0VPF5_9BACT</name>
<dbReference type="InterPro" id="IPR016167">
    <property type="entry name" value="FAD-bd_PCMH_sub1"/>
</dbReference>
<dbReference type="InterPro" id="IPR006094">
    <property type="entry name" value="Oxid_FAD_bind_N"/>
</dbReference>
<dbReference type="GO" id="GO:0008762">
    <property type="term" value="F:UDP-N-acetylmuramate dehydrogenase activity"/>
    <property type="evidence" value="ECO:0007669"/>
    <property type="project" value="UniProtKB-UniRule"/>
</dbReference>
<dbReference type="SUPFAM" id="SSF56176">
    <property type="entry name" value="FAD-binding/transporter-associated domain-like"/>
    <property type="match status" value="1"/>
</dbReference>
<dbReference type="InterPro" id="IPR016166">
    <property type="entry name" value="FAD-bd_PCMH"/>
</dbReference>
<dbReference type="GO" id="GO:0005829">
    <property type="term" value="C:cytosol"/>
    <property type="evidence" value="ECO:0007669"/>
    <property type="project" value="TreeGrafter"/>
</dbReference>
<evidence type="ECO:0000256" key="9">
    <source>
        <dbReference type="ARBA" id="ARBA00022857"/>
    </source>
</evidence>
<dbReference type="PROSITE" id="PS51387">
    <property type="entry name" value="FAD_PCMH"/>
    <property type="match status" value="1"/>
</dbReference>
<keyword evidence="13 16" id="KW-0131">Cell cycle</keyword>
<protein>
    <recommendedName>
        <fullName evidence="16">UDP-N-acetylenolpyruvoylglucosamine reductase</fullName>
        <ecNumber evidence="16">1.3.1.98</ecNumber>
    </recommendedName>
    <alternativeName>
        <fullName evidence="16">UDP-N-acetylmuramate dehydrogenase</fullName>
    </alternativeName>
</protein>
<dbReference type="InterPro" id="IPR011601">
    <property type="entry name" value="MurB_C"/>
</dbReference>
<dbReference type="NCBIfam" id="NF000755">
    <property type="entry name" value="PRK00046.1"/>
    <property type="match status" value="1"/>
</dbReference>
<evidence type="ECO:0000256" key="8">
    <source>
        <dbReference type="ARBA" id="ARBA00022827"/>
    </source>
</evidence>
<dbReference type="Gene3D" id="3.30.465.10">
    <property type="match status" value="1"/>
</dbReference>
<dbReference type="GO" id="GO:0008360">
    <property type="term" value="P:regulation of cell shape"/>
    <property type="evidence" value="ECO:0007669"/>
    <property type="project" value="UniProtKB-KW"/>
</dbReference>
<dbReference type="PATRIC" id="fig|1618553.3.peg.88"/>
<feature type="active site" description="Proton donor" evidence="16">
    <location>
        <position position="248"/>
    </location>
</feature>
<feature type="active site" evidence="16">
    <location>
        <position position="177"/>
    </location>
</feature>
<keyword evidence="5 16" id="KW-0963">Cytoplasm</keyword>
<evidence type="ECO:0000256" key="2">
    <source>
        <dbReference type="ARBA" id="ARBA00003921"/>
    </source>
</evidence>
<keyword evidence="10 16" id="KW-0133">Cell shape</keyword>
<dbReference type="GO" id="GO:0071949">
    <property type="term" value="F:FAD binding"/>
    <property type="evidence" value="ECO:0007669"/>
    <property type="project" value="InterPro"/>
</dbReference>
<dbReference type="EMBL" id="LBZA01000005">
    <property type="protein sequence ID" value="KKR64622.1"/>
    <property type="molecule type" value="Genomic_DNA"/>
</dbReference>
<dbReference type="HAMAP" id="MF_00037">
    <property type="entry name" value="MurB"/>
    <property type="match status" value="1"/>
</dbReference>
<dbReference type="NCBIfam" id="TIGR00179">
    <property type="entry name" value="murB"/>
    <property type="match status" value="1"/>
</dbReference>
<keyword evidence="8 16" id="KW-0274">FAD</keyword>
<dbReference type="SUPFAM" id="SSF56194">
    <property type="entry name" value="Uridine diphospho-N-Acetylenolpyruvylglucosamine reductase, MurB, C-terminal domain"/>
    <property type="match status" value="1"/>
</dbReference>
<dbReference type="GO" id="GO:0071555">
    <property type="term" value="P:cell wall organization"/>
    <property type="evidence" value="ECO:0007669"/>
    <property type="project" value="UniProtKB-KW"/>
</dbReference>
<dbReference type="NCBIfam" id="NF010478">
    <property type="entry name" value="PRK13903.1"/>
    <property type="match status" value="1"/>
</dbReference>
<dbReference type="EC" id="1.3.1.98" evidence="16"/>
<accession>A0A0G0VPF5</accession>
<feature type="active site" evidence="16">
    <location>
        <position position="344"/>
    </location>
</feature>
<evidence type="ECO:0000256" key="11">
    <source>
        <dbReference type="ARBA" id="ARBA00022984"/>
    </source>
</evidence>
<comment type="similarity">
    <text evidence="16">Belongs to the MurB family.</text>
</comment>
<organism evidence="18 19">
    <name type="scientific">Candidatus Woesebacteria bacterium GW2011_GWA1_40_43</name>
    <dbReference type="NCBI Taxonomy" id="1618553"/>
    <lineage>
        <taxon>Bacteria</taxon>
        <taxon>Candidatus Woeseibacteriota</taxon>
    </lineage>
</organism>
<dbReference type="GO" id="GO:0009252">
    <property type="term" value="P:peptidoglycan biosynthetic process"/>
    <property type="evidence" value="ECO:0007669"/>
    <property type="project" value="UniProtKB-UniRule"/>
</dbReference>
<evidence type="ECO:0000256" key="4">
    <source>
        <dbReference type="ARBA" id="ARBA00004752"/>
    </source>
</evidence>
<dbReference type="Pfam" id="PF02873">
    <property type="entry name" value="MurB_C"/>
    <property type="match status" value="1"/>
</dbReference>
<comment type="caution">
    <text evidence="18">The sequence shown here is derived from an EMBL/GenBank/DDBJ whole genome shotgun (WGS) entry which is preliminary data.</text>
</comment>
<feature type="domain" description="FAD-binding PCMH-type" evidence="17">
    <location>
        <begin position="29"/>
        <end position="202"/>
    </location>
</feature>
<evidence type="ECO:0000256" key="14">
    <source>
        <dbReference type="ARBA" id="ARBA00023316"/>
    </source>
</evidence>
<keyword evidence="14 16" id="KW-0961">Cell wall biogenesis/degradation</keyword>
<keyword evidence="11 16" id="KW-0573">Peptidoglycan synthesis</keyword>
<dbReference type="InterPro" id="IPR003170">
    <property type="entry name" value="MurB"/>
</dbReference>
<evidence type="ECO:0000259" key="17">
    <source>
        <dbReference type="PROSITE" id="PS51387"/>
    </source>
</evidence>
<evidence type="ECO:0000313" key="19">
    <source>
        <dbReference type="Proteomes" id="UP000034293"/>
    </source>
</evidence>
<dbReference type="InterPro" id="IPR036318">
    <property type="entry name" value="FAD-bd_PCMH-like_sf"/>
</dbReference>